<evidence type="ECO:0000313" key="2">
    <source>
        <dbReference type="EMBL" id="MET3792255.1"/>
    </source>
</evidence>
<comment type="caution">
    <text evidence="2">The sequence shown here is derived from an EMBL/GenBank/DDBJ whole genome shotgun (WGS) entry which is preliminary data.</text>
</comment>
<organism evidence="2 3">
    <name type="scientific">Aquamicrobium terrae</name>
    <dbReference type="NCBI Taxonomy" id="1324945"/>
    <lineage>
        <taxon>Bacteria</taxon>
        <taxon>Pseudomonadati</taxon>
        <taxon>Pseudomonadota</taxon>
        <taxon>Alphaproteobacteria</taxon>
        <taxon>Hyphomicrobiales</taxon>
        <taxon>Phyllobacteriaceae</taxon>
        <taxon>Aquamicrobium</taxon>
    </lineage>
</organism>
<proteinExistence type="predicted"/>
<name>A0ABV2MZL8_9HYPH</name>
<sequence length="105" mass="11451">MRRGRATGGHRTPGGNRRTEPQPAPTAHVGWADLSAVEQSALKRMNRGPYPDLDPALLARLLEFGLATERPQGIGISRAGRELVIEALLHAREGHDARGERQDIT</sequence>
<keyword evidence="3" id="KW-1185">Reference proteome</keyword>
<dbReference type="RefSeq" id="WP_354195067.1">
    <property type="nucleotide sequence ID" value="NZ_JBEPML010000007.1"/>
</dbReference>
<reference evidence="2 3" key="1">
    <citation type="submission" date="2024-06" db="EMBL/GenBank/DDBJ databases">
        <title>Genomic Encyclopedia of Type Strains, Phase IV (KMG-IV): sequencing the most valuable type-strain genomes for metagenomic binning, comparative biology and taxonomic classification.</title>
        <authorList>
            <person name="Goeker M."/>
        </authorList>
    </citation>
    <scope>NUCLEOTIDE SEQUENCE [LARGE SCALE GENOMIC DNA]</scope>
    <source>
        <strain evidence="2 3">DSM 27865</strain>
    </source>
</reference>
<gene>
    <name evidence="2" type="ORF">ABID37_002470</name>
</gene>
<evidence type="ECO:0000256" key="1">
    <source>
        <dbReference type="SAM" id="MobiDB-lite"/>
    </source>
</evidence>
<dbReference type="EMBL" id="JBEPML010000007">
    <property type="protein sequence ID" value="MET3792255.1"/>
    <property type="molecule type" value="Genomic_DNA"/>
</dbReference>
<feature type="region of interest" description="Disordered" evidence="1">
    <location>
        <begin position="1"/>
        <end position="27"/>
    </location>
</feature>
<evidence type="ECO:0000313" key="3">
    <source>
        <dbReference type="Proteomes" id="UP001549076"/>
    </source>
</evidence>
<protein>
    <submittedName>
        <fullName evidence="2">Uncharacterized protein</fullName>
    </submittedName>
</protein>
<dbReference type="Proteomes" id="UP001549076">
    <property type="component" value="Unassembled WGS sequence"/>
</dbReference>
<accession>A0ABV2MZL8</accession>